<name>A0ACC0AVG9_CATRO</name>
<proteinExistence type="predicted"/>
<protein>
    <submittedName>
        <fullName evidence="1">Uncharacterized protein</fullName>
    </submittedName>
</protein>
<dbReference type="Proteomes" id="UP001060085">
    <property type="component" value="Linkage Group LG05"/>
</dbReference>
<comment type="caution">
    <text evidence="1">The sequence shown here is derived from an EMBL/GenBank/DDBJ whole genome shotgun (WGS) entry which is preliminary data.</text>
</comment>
<evidence type="ECO:0000313" key="1">
    <source>
        <dbReference type="EMBL" id="KAI5663443.1"/>
    </source>
</evidence>
<reference evidence="2" key="1">
    <citation type="journal article" date="2023" name="Nat. Plants">
        <title>Single-cell RNA sequencing provides a high-resolution roadmap for understanding the multicellular compartmentation of specialized metabolism.</title>
        <authorList>
            <person name="Sun S."/>
            <person name="Shen X."/>
            <person name="Li Y."/>
            <person name="Li Y."/>
            <person name="Wang S."/>
            <person name="Li R."/>
            <person name="Zhang H."/>
            <person name="Shen G."/>
            <person name="Guo B."/>
            <person name="Wei J."/>
            <person name="Xu J."/>
            <person name="St-Pierre B."/>
            <person name="Chen S."/>
            <person name="Sun C."/>
        </authorList>
    </citation>
    <scope>NUCLEOTIDE SEQUENCE [LARGE SCALE GENOMIC DNA]</scope>
</reference>
<keyword evidence="2" id="KW-1185">Reference proteome</keyword>
<sequence length="200" mass="23291">MSLKENDSVLSLFYFWIPRMTRPILTSFMRSWITKPLPQIKMSSTLLSQQDFSTATFSPSSVRRDRDAFYQSKADTAPHAPTIPLPRNRKEGPRARASWVGEHYDLQFNWSLMRSLLVLVIRVRLSWQTNRASFDLPEVEAELVASYNVEYAQDAILNSLLLAEAKCRGVSGTHSDRNNGRAFTNFRIFYFKERWKRFTI</sequence>
<gene>
    <name evidence="1" type="ORF">M9H77_22766</name>
</gene>
<accession>A0ACC0AVG9</accession>
<evidence type="ECO:0000313" key="2">
    <source>
        <dbReference type="Proteomes" id="UP001060085"/>
    </source>
</evidence>
<dbReference type="EMBL" id="CM044705">
    <property type="protein sequence ID" value="KAI5663443.1"/>
    <property type="molecule type" value="Genomic_DNA"/>
</dbReference>
<organism evidence="1 2">
    <name type="scientific">Catharanthus roseus</name>
    <name type="common">Madagascar periwinkle</name>
    <name type="synonym">Vinca rosea</name>
    <dbReference type="NCBI Taxonomy" id="4058"/>
    <lineage>
        <taxon>Eukaryota</taxon>
        <taxon>Viridiplantae</taxon>
        <taxon>Streptophyta</taxon>
        <taxon>Embryophyta</taxon>
        <taxon>Tracheophyta</taxon>
        <taxon>Spermatophyta</taxon>
        <taxon>Magnoliopsida</taxon>
        <taxon>eudicotyledons</taxon>
        <taxon>Gunneridae</taxon>
        <taxon>Pentapetalae</taxon>
        <taxon>asterids</taxon>
        <taxon>lamiids</taxon>
        <taxon>Gentianales</taxon>
        <taxon>Apocynaceae</taxon>
        <taxon>Rauvolfioideae</taxon>
        <taxon>Vinceae</taxon>
        <taxon>Catharanthinae</taxon>
        <taxon>Catharanthus</taxon>
    </lineage>
</organism>